<dbReference type="Gene3D" id="3.30.70.100">
    <property type="match status" value="1"/>
</dbReference>
<protein>
    <submittedName>
        <fullName evidence="3">EthD domain-containing protein</fullName>
    </submittedName>
</protein>
<feature type="domain" description="EthD" evidence="2">
    <location>
        <begin position="17"/>
        <end position="113"/>
    </location>
</feature>
<gene>
    <name evidence="3" type="ORF">R3P38DRAFT_788752</name>
</gene>
<dbReference type="SUPFAM" id="SSF54909">
    <property type="entry name" value="Dimeric alpha+beta barrel"/>
    <property type="match status" value="1"/>
</dbReference>
<comment type="similarity">
    <text evidence="1">Belongs to the tpcK family.</text>
</comment>
<comment type="caution">
    <text evidence="3">The sequence shown here is derived from an EMBL/GenBank/DDBJ whole genome shotgun (WGS) entry which is preliminary data.</text>
</comment>
<evidence type="ECO:0000259" key="2">
    <source>
        <dbReference type="Pfam" id="PF07110"/>
    </source>
</evidence>
<dbReference type="Pfam" id="PF07110">
    <property type="entry name" value="EthD"/>
    <property type="match status" value="1"/>
</dbReference>
<evidence type="ECO:0000313" key="3">
    <source>
        <dbReference type="EMBL" id="KAK7033229.1"/>
    </source>
</evidence>
<accession>A0AAW0C2Q4</accession>
<dbReference type="Proteomes" id="UP001362999">
    <property type="component" value="Unassembled WGS sequence"/>
</dbReference>
<name>A0AAW0C2Q4_9AGAR</name>
<organism evidence="3 4">
    <name type="scientific">Favolaschia claudopus</name>
    <dbReference type="NCBI Taxonomy" id="2862362"/>
    <lineage>
        <taxon>Eukaryota</taxon>
        <taxon>Fungi</taxon>
        <taxon>Dikarya</taxon>
        <taxon>Basidiomycota</taxon>
        <taxon>Agaricomycotina</taxon>
        <taxon>Agaricomycetes</taxon>
        <taxon>Agaricomycetidae</taxon>
        <taxon>Agaricales</taxon>
        <taxon>Marasmiineae</taxon>
        <taxon>Mycenaceae</taxon>
        <taxon>Favolaschia</taxon>
    </lineage>
</organism>
<evidence type="ECO:0000313" key="4">
    <source>
        <dbReference type="Proteomes" id="UP001362999"/>
    </source>
</evidence>
<dbReference type="AlphaFoldDB" id="A0AAW0C2Q4"/>
<keyword evidence="4" id="KW-1185">Reference proteome</keyword>
<proteinExistence type="inferred from homology"/>
<dbReference type="InterPro" id="IPR009799">
    <property type="entry name" value="EthD_dom"/>
</dbReference>
<dbReference type="InterPro" id="IPR011008">
    <property type="entry name" value="Dimeric_a/b-barrel"/>
</dbReference>
<reference evidence="3 4" key="1">
    <citation type="journal article" date="2024" name="J Genomics">
        <title>Draft genome sequencing and assembly of Favolaschia claudopus CIRM-BRFM 2984 isolated from oak limbs.</title>
        <authorList>
            <person name="Navarro D."/>
            <person name="Drula E."/>
            <person name="Chaduli D."/>
            <person name="Cazenave R."/>
            <person name="Ahrendt S."/>
            <person name="Wang J."/>
            <person name="Lipzen A."/>
            <person name="Daum C."/>
            <person name="Barry K."/>
            <person name="Grigoriev I.V."/>
            <person name="Favel A."/>
            <person name="Rosso M.N."/>
            <person name="Martin F."/>
        </authorList>
    </citation>
    <scope>NUCLEOTIDE SEQUENCE [LARGE SCALE GENOMIC DNA]</scope>
    <source>
        <strain evidence="3 4">CIRM-BRFM 2984</strain>
    </source>
</reference>
<dbReference type="GO" id="GO:0016491">
    <property type="term" value="F:oxidoreductase activity"/>
    <property type="evidence" value="ECO:0007669"/>
    <property type="project" value="InterPro"/>
</dbReference>
<evidence type="ECO:0000256" key="1">
    <source>
        <dbReference type="ARBA" id="ARBA00005986"/>
    </source>
</evidence>
<sequence>MSYRTDRVRLVSLFKRKPGMTREEFQKYWASTHREIFTSLEITKKNLLKYEQAHTSDAALKQMAEASGVPMADSEWDGMAIFEAESYDKILEIFQSEEYQKTVNPDADKFLDRPKCQLLPLSLVTVIDK</sequence>
<dbReference type="EMBL" id="JAWWNJ010000023">
    <property type="protein sequence ID" value="KAK7033229.1"/>
    <property type="molecule type" value="Genomic_DNA"/>
</dbReference>